<evidence type="ECO:0000313" key="2">
    <source>
        <dbReference type="Proteomes" id="UP001286313"/>
    </source>
</evidence>
<gene>
    <name evidence="1" type="ORF">Pcinc_020686</name>
</gene>
<reference evidence="1" key="1">
    <citation type="submission" date="2023-10" db="EMBL/GenBank/DDBJ databases">
        <title>Genome assemblies of two species of porcelain crab, Petrolisthes cinctipes and Petrolisthes manimaculis (Anomura: Porcellanidae).</title>
        <authorList>
            <person name="Angst P."/>
        </authorList>
    </citation>
    <scope>NUCLEOTIDE SEQUENCE</scope>
    <source>
        <strain evidence="1">PB745_01</strain>
        <tissue evidence="1">Gill</tissue>
    </source>
</reference>
<keyword evidence="2" id="KW-1185">Reference proteome</keyword>
<organism evidence="1 2">
    <name type="scientific">Petrolisthes cinctipes</name>
    <name type="common">Flat porcelain crab</name>
    <dbReference type="NCBI Taxonomy" id="88211"/>
    <lineage>
        <taxon>Eukaryota</taxon>
        <taxon>Metazoa</taxon>
        <taxon>Ecdysozoa</taxon>
        <taxon>Arthropoda</taxon>
        <taxon>Crustacea</taxon>
        <taxon>Multicrustacea</taxon>
        <taxon>Malacostraca</taxon>
        <taxon>Eumalacostraca</taxon>
        <taxon>Eucarida</taxon>
        <taxon>Decapoda</taxon>
        <taxon>Pleocyemata</taxon>
        <taxon>Anomura</taxon>
        <taxon>Galatheoidea</taxon>
        <taxon>Porcellanidae</taxon>
        <taxon>Petrolisthes</taxon>
    </lineage>
</organism>
<name>A0AAE1FJ13_PETCI</name>
<evidence type="ECO:0000313" key="1">
    <source>
        <dbReference type="EMBL" id="KAK3874391.1"/>
    </source>
</evidence>
<dbReference type="EMBL" id="JAWQEG010002105">
    <property type="protein sequence ID" value="KAK3874391.1"/>
    <property type="molecule type" value="Genomic_DNA"/>
</dbReference>
<dbReference type="AlphaFoldDB" id="A0AAE1FJ13"/>
<comment type="caution">
    <text evidence="1">The sequence shown here is derived from an EMBL/GenBank/DDBJ whole genome shotgun (WGS) entry which is preliminary data.</text>
</comment>
<proteinExistence type="predicted"/>
<accession>A0AAE1FJ13</accession>
<protein>
    <submittedName>
        <fullName evidence="1">Uncharacterized protein</fullName>
    </submittedName>
</protein>
<dbReference type="Proteomes" id="UP001286313">
    <property type="component" value="Unassembled WGS sequence"/>
</dbReference>
<sequence length="225" mass="26142">MKFSVVRELLEELEGQVELKYKRGDLLAQRDIVRDVHKIPSKYFEISVGPSHPRLTEEQLLYLSNNPSVERVLVTSCSKRGVVSLSKETPPSDAHLRGSSILRDVVFKAIDERTRYAMTISDKLLCICKSKRMHPKISSKPHIMYPFYSTKRRYKYFISDPEVVSDPRVVAGEFMYIPTRFKDKTYIFKSPRYVSLLNVPKGLVPITLRRAKHCVTRKKVLFFVE</sequence>